<dbReference type="Gene3D" id="2.40.400.10">
    <property type="entry name" value="Acetoacetate decarboxylase-like"/>
    <property type="match status" value="1"/>
</dbReference>
<evidence type="ECO:0000313" key="1">
    <source>
        <dbReference type="EMBL" id="RMZ56706.1"/>
    </source>
</evidence>
<dbReference type="AlphaFoldDB" id="A0A3M7L5C3"/>
<dbReference type="PANTHER" id="PTHR35467">
    <property type="match status" value="1"/>
</dbReference>
<proteinExistence type="predicted"/>
<name>A0A3M7L5C3_AUXPR</name>
<comment type="caution">
    <text evidence="1">The sequence shown here is derived from an EMBL/GenBank/DDBJ whole genome shotgun (WGS) entry which is preliminary data.</text>
</comment>
<accession>A0A3M7L5C3</accession>
<dbReference type="EMBL" id="QOKY01000135">
    <property type="protein sequence ID" value="RMZ56706.1"/>
    <property type="molecule type" value="Genomic_DNA"/>
</dbReference>
<gene>
    <name evidence="1" type="ORF">APUTEX25_002795</name>
</gene>
<evidence type="ECO:0008006" key="3">
    <source>
        <dbReference type="Google" id="ProtNLM"/>
    </source>
</evidence>
<dbReference type="PANTHER" id="PTHR35467:SF2">
    <property type="entry name" value="PROTEIN NEOXANTHIN-DEFICIENT 1"/>
    <property type="match status" value="1"/>
</dbReference>
<protein>
    <recommendedName>
        <fullName evidence="3">Protein NEOXANTHIN-DEFICIENT 1</fullName>
    </recommendedName>
</protein>
<reference evidence="2" key="1">
    <citation type="journal article" date="2018" name="Algal Res.">
        <title>Characterization of plant carbon substrate utilization by Auxenochlorella protothecoides.</title>
        <authorList>
            <person name="Vogler B.W."/>
            <person name="Starkenburg S.R."/>
            <person name="Sudasinghe N."/>
            <person name="Schambach J.Y."/>
            <person name="Rollin J.A."/>
            <person name="Pattathil S."/>
            <person name="Barry A.N."/>
        </authorList>
    </citation>
    <scope>NUCLEOTIDE SEQUENCE [LARGE SCALE GENOMIC DNA]</scope>
    <source>
        <strain evidence="2">UTEX 25</strain>
    </source>
</reference>
<evidence type="ECO:0000313" key="2">
    <source>
        <dbReference type="Proteomes" id="UP000279271"/>
    </source>
</evidence>
<organism evidence="1 2">
    <name type="scientific">Auxenochlorella protothecoides</name>
    <name type="common">Green microalga</name>
    <name type="synonym">Chlorella protothecoides</name>
    <dbReference type="NCBI Taxonomy" id="3075"/>
    <lineage>
        <taxon>Eukaryota</taxon>
        <taxon>Viridiplantae</taxon>
        <taxon>Chlorophyta</taxon>
        <taxon>core chlorophytes</taxon>
        <taxon>Trebouxiophyceae</taxon>
        <taxon>Chlorellales</taxon>
        <taxon>Chlorellaceae</taxon>
        <taxon>Auxenochlorella</taxon>
    </lineage>
</organism>
<dbReference type="InterPro" id="IPR023375">
    <property type="entry name" value="ADC_dom_sf"/>
</dbReference>
<sequence length="279" mass="29983">MGYGSGPWEFEGRALYQLSLVRVDEARRHIPADLPLVSLFGWTLGGLYLARYTSSPAGAFDELVALAGLVWDGPTSCAWAGRVLVNSPAALQHGQQAVGLPSHAARFQAAGHSAWWHGGTPGGEIAATQARGWGQTRAESAAPAAPCLVVSLDDQAGRRGQPGPEARHSPTLCALRLPTVPSRKVPRMKLTLPSFSGATEAVPTLLKYSLKMHARIQPCRRILQHPLEPEGEHDEHVAAIQRLTGGRAMEVQEPSPMVQETKKGGLLNRLFGRREPVLA</sequence>
<dbReference type="Proteomes" id="UP000279271">
    <property type="component" value="Unassembled WGS sequence"/>
</dbReference>
<dbReference type="SUPFAM" id="SSF160104">
    <property type="entry name" value="Acetoacetate decarboxylase-like"/>
    <property type="match status" value="1"/>
</dbReference>
<dbReference type="InterPro" id="IPR039343">
    <property type="entry name" value="NDX1-like"/>
</dbReference>